<evidence type="ECO:0008006" key="3">
    <source>
        <dbReference type="Google" id="ProtNLM"/>
    </source>
</evidence>
<reference evidence="2" key="1">
    <citation type="submission" date="2019-08" db="EMBL/GenBank/DDBJ databases">
        <authorList>
            <person name="Kucharzyk K."/>
            <person name="Murdoch R.W."/>
            <person name="Higgins S."/>
            <person name="Loffler F."/>
        </authorList>
    </citation>
    <scope>NUCLEOTIDE SEQUENCE</scope>
</reference>
<keyword evidence="1" id="KW-1133">Transmembrane helix</keyword>
<evidence type="ECO:0000256" key="1">
    <source>
        <dbReference type="SAM" id="Phobius"/>
    </source>
</evidence>
<organism evidence="2">
    <name type="scientific">bioreactor metagenome</name>
    <dbReference type="NCBI Taxonomy" id="1076179"/>
    <lineage>
        <taxon>unclassified sequences</taxon>
        <taxon>metagenomes</taxon>
        <taxon>ecological metagenomes</taxon>
    </lineage>
</organism>
<gene>
    <name evidence="2" type="ORF">SDC9_168599</name>
</gene>
<keyword evidence="1" id="KW-0812">Transmembrane</keyword>
<feature type="transmembrane region" description="Helical" evidence="1">
    <location>
        <begin position="155"/>
        <end position="178"/>
    </location>
</feature>
<feature type="transmembrane region" description="Helical" evidence="1">
    <location>
        <begin position="108"/>
        <end position="125"/>
    </location>
</feature>
<protein>
    <recommendedName>
        <fullName evidence="3">Glycosyltransferase RgtA/B/C/D-like domain-containing protein</fullName>
    </recommendedName>
</protein>
<comment type="caution">
    <text evidence="2">The sequence shown here is derived from an EMBL/GenBank/DDBJ whole genome shotgun (WGS) entry which is preliminary data.</text>
</comment>
<dbReference type="EMBL" id="VSSQ01069145">
    <property type="protein sequence ID" value="MPN21220.1"/>
    <property type="molecule type" value="Genomic_DNA"/>
</dbReference>
<dbReference type="AlphaFoldDB" id="A0A645G5L8"/>
<proteinExistence type="predicted"/>
<name>A0A645G5L8_9ZZZZ</name>
<feature type="transmembrane region" description="Helical" evidence="1">
    <location>
        <begin position="132"/>
        <end position="149"/>
    </location>
</feature>
<keyword evidence="1" id="KW-0472">Membrane</keyword>
<sequence length="195" mass="22201">MSLQNGWKASGWHVFAYQSMMKKTYGEDVSAIDRQAKADLAQSIQTLMQNPEEGKTYLFEKMVSQWDEPTFMSVWITKSVEPYAAPGRLTDLVYSEAFDSFYRFAEGALVKILYFGFLLCTASLLRRRTEEQMLLPLILLGGVLFHMIFEAKSQYVLEYLPFFVPLAAYGAWASANCVGRVIKQRMRKGGGQGDR</sequence>
<evidence type="ECO:0000313" key="2">
    <source>
        <dbReference type="EMBL" id="MPN21220.1"/>
    </source>
</evidence>
<accession>A0A645G5L8</accession>